<dbReference type="GO" id="GO:0016990">
    <property type="term" value="F:arginine deiminase activity"/>
    <property type="evidence" value="ECO:0007669"/>
    <property type="project" value="TreeGrafter"/>
</dbReference>
<accession>A0A6J6WKG5</accession>
<dbReference type="AlphaFoldDB" id="A0A6J6WKG5"/>
<gene>
    <name evidence="1" type="ORF">UFOPK2992_00056</name>
</gene>
<dbReference type="PANTHER" id="PTHR47271">
    <property type="entry name" value="ARGININE DEIMINASE"/>
    <property type="match status" value="1"/>
</dbReference>
<dbReference type="SUPFAM" id="SSF55909">
    <property type="entry name" value="Pentein"/>
    <property type="match status" value="1"/>
</dbReference>
<evidence type="ECO:0000313" key="1">
    <source>
        <dbReference type="EMBL" id="CAB4785661.1"/>
    </source>
</evidence>
<proteinExistence type="predicted"/>
<protein>
    <submittedName>
        <fullName evidence="1">Unannotated protein</fullName>
    </submittedName>
</protein>
<dbReference type="EMBL" id="CAFAAI010000003">
    <property type="protein sequence ID" value="CAB4785661.1"/>
    <property type="molecule type" value="Genomic_DNA"/>
</dbReference>
<dbReference type="Gene3D" id="3.75.10.10">
    <property type="entry name" value="L-arginine/glycine Amidinotransferase, Chain A"/>
    <property type="match status" value="1"/>
</dbReference>
<dbReference type="Pfam" id="PF02274">
    <property type="entry name" value="ADI"/>
    <property type="match status" value="1"/>
</dbReference>
<dbReference type="GO" id="GO:0019546">
    <property type="term" value="P:L-arginine deiminase pathway"/>
    <property type="evidence" value="ECO:0007669"/>
    <property type="project" value="TreeGrafter"/>
</dbReference>
<name>A0A6J6WKG5_9ZZZZ</name>
<organism evidence="1">
    <name type="scientific">freshwater metagenome</name>
    <dbReference type="NCBI Taxonomy" id="449393"/>
    <lineage>
        <taxon>unclassified sequences</taxon>
        <taxon>metagenomes</taxon>
        <taxon>ecological metagenomes</taxon>
    </lineage>
</organism>
<sequence>MASNVPREPVLPKAWAERIAATQAELQNGTFSLESMPGYIPGQPPSVDFWHNYDYLEIYPKIYGRECGANGIGKLREVALVEITESERFPLYDMDPQYFPTMGLKHDDLDIQRMIDQSAHYQAVLEEHDVLVHRISYPQPAVGAFGPMRSTWAANELLVLRGGSVVEKIAISPFGTGRCEYLALWAFSNLGIPPVTTITGKGVAEAGPSFWLAEDVFVTGRGLAYNQEGLDQLIPAVARSAQLDEKDMTTLAINFPGRLYFNPQTGQSHHPDMVLGALDHKKVIIFPPGLDFRTLEWLRTHGYEMIEVDPAEQAIWAPANVMLIEPGLVVMHGEAKNTIAAVRKAGVEVIEAPFSEFLRIGGGLHCSTLRLLRDKGPFSTDS</sequence>
<reference evidence="1" key="1">
    <citation type="submission" date="2020-05" db="EMBL/GenBank/DDBJ databases">
        <authorList>
            <person name="Chiriac C."/>
            <person name="Salcher M."/>
            <person name="Ghai R."/>
            <person name="Kavagutti S V."/>
        </authorList>
    </citation>
    <scope>NUCLEOTIDE SEQUENCE</scope>
</reference>
<dbReference type="PANTHER" id="PTHR47271:SF2">
    <property type="entry name" value="ARGININE DEIMINASE"/>
    <property type="match status" value="1"/>
</dbReference>